<accession>A0A914R3R1</accession>
<evidence type="ECO:0000313" key="2">
    <source>
        <dbReference type="WBParaSite" id="PDA_v2.g6084.t1"/>
    </source>
</evidence>
<keyword evidence="1" id="KW-1185">Reference proteome</keyword>
<name>A0A914R3R1_9BILA</name>
<reference evidence="2" key="1">
    <citation type="submission" date="2022-11" db="UniProtKB">
        <authorList>
            <consortium name="WormBaseParasite"/>
        </authorList>
    </citation>
    <scope>IDENTIFICATION</scope>
</reference>
<dbReference type="Proteomes" id="UP000887578">
    <property type="component" value="Unplaced"/>
</dbReference>
<evidence type="ECO:0000313" key="1">
    <source>
        <dbReference type="Proteomes" id="UP000887578"/>
    </source>
</evidence>
<dbReference type="WBParaSite" id="PDA_v2.g6084.t1">
    <property type="protein sequence ID" value="PDA_v2.g6084.t1"/>
    <property type="gene ID" value="PDA_v2.g6084"/>
</dbReference>
<dbReference type="AlphaFoldDB" id="A0A914R3R1"/>
<organism evidence="1 2">
    <name type="scientific">Panagrolaimus davidi</name>
    <dbReference type="NCBI Taxonomy" id="227884"/>
    <lineage>
        <taxon>Eukaryota</taxon>
        <taxon>Metazoa</taxon>
        <taxon>Ecdysozoa</taxon>
        <taxon>Nematoda</taxon>
        <taxon>Chromadorea</taxon>
        <taxon>Rhabditida</taxon>
        <taxon>Tylenchina</taxon>
        <taxon>Panagrolaimomorpha</taxon>
        <taxon>Panagrolaimoidea</taxon>
        <taxon>Panagrolaimidae</taxon>
        <taxon>Panagrolaimus</taxon>
    </lineage>
</organism>
<protein>
    <submittedName>
        <fullName evidence="2">Uncharacterized protein</fullName>
    </submittedName>
</protein>
<proteinExistence type="predicted"/>
<sequence>MKLLSNKKKNIKDCTKVDKAVQTDGNDPYLSLLILEKLPKFTEPSDENFNCYVEKFQIITDTKIDGKDKIGFLLATSGTTANIQTLRQAKQQNDQDFYTFTIMVHQMVKNIFLQQLGYTDAQRESETIRYAIRGAKKELKGSLKGTRYNNIEP</sequence>